<evidence type="ECO:0008006" key="3">
    <source>
        <dbReference type="Google" id="ProtNLM"/>
    </source>
</evidence>
<evidence type="ECO:0000313" key="2">
    <source>
        <dbReference type="Proteomes" id="UP001499988"/>
    </source>
</evidence>
<gene>
    <name evidence="1" type="ORF">GCM10023333_15110</name>
</gene>
<dbReference type="SUPFAM" id="SSF53850">
    <property type="entry name" value="Periplasmic binding protein-like II"/>
    <property type="match status" value="1"/>
</dbReference>
<name>A0ABP9EKY3_9GAMM</name>
<organism evidence="1 2">
    <name type="scientific">Ferrimonas pelagia</name>
    <dbReference type="NCBI Taxonomy" id="1177826"/>
    <lineage>
        <taxon>Bacteria</taxon>
        <taxon>Pseudomonadati</taxon>
        <taxon>Pseudomonadota</taxon>
        <taxon>Gammaproteobacteria</taxon>
        <taxon>Alteromonadales</taxon>
        <taxon>Ferrimonadaceae</taxon>
        <taxon>Ferrimonas</taxon>
    </lineage>
</organism>
<evidence type="ECO:0000313" key="1">
    <source>
        <dbReference type="EMBL" id="GAA4881935.1"/>
    </source>
</evidence>
<dbReference type="Proteomes" id="UP001499988">
    <property type="component" value="Unassembled WGS sequence"/>
</dbReference>
<protein>
    <recommendedName>
        <fullName evidence="3">LysR substrate-binding domain-containing protein</fullName>
    </recommendedName>
</protein>
<proteinExistence type="predicted"/>
<keyword evidence="2" id="KW-1185">Reference proteome</keyword>
<dbReference type="EMBL" id="BAABJZ010000022">
    <property type="protein sequence ID" value="GAA4881935.1"/>
    <property type="molecule type" value="Genomic_DNA"/>
</dbReference>
<reference evidence="2" key="1">
    <citation type="journal article" date="2019" name="Int. J. Syst. Evol. Microbiol.">
        <title>The Global Catalogue of Microorganisms (GCM) 10K type strain sequencing project: providing services to taxonomists for standard genome sequencing and annotation.</title>
        <authorList>
            <consortium name="The Broad Institute Genomics Platform"/>
            <consortium name="The Broad Institute Genome Sequencing Center for Infectious Disease"/>
            <person name="Wu L."/>
            <person name="Ma J."/>
        </authorList>
    </citation>
    <scope>NUCLEOTIDE SEQUENCE [LARGE SCALE GENOMIC DNA]</scope>
    <source>
        <strain evidence="2">JCM 18401</strain>
    </source>
</reference>
<comment type="caution">
    <text evidence="1">The sequence shown here is derived from an EMBL/GenBank/DDBJ whole genome shotgun (WGS) entry which is preliminary data.</text>
</comment>
<sequence>MHDLTQYPVALHDFSRLNGSGNSLIERVLKQHNLQLNLRARVADCQALYASLLSGNTIAYTSTLALPDDLSDYVLLAAPKPLTQVQTQYCLYIASQRYGSQETSYISDLIYTCFQQLYDQQTRPEIAQVLTTQNNLLKA</sequence>
<accession>A0ABP9EKY3</accession>